<keyword evidence="3" id="KW-0732">Signal</keyword>
<feature type="compositionally biased region" description="Low complexity" evidence="5">
    <location>
        <begin position="2394"/>
        <end position="2405"/>
    </location>
</feature>
<organism evidence="8 9">
    <name type="scientific">Carnobacterium divergens</name>
    <name type="common">Lactobacillus divergens</name>
    <dbReference type="NCBI Taxonomy" id="2748"/>
    <lineage>
        <taxon>Bacteria</taxon>
        <taxon>Bacillati</taxon>
        <taxon>Bacillota</taxon>
        <taxon>Bacilli</taxon>
        <taxon>Lactobacillales</taxon>
        <taxon>Carnobacteriaceae</taxon>
        <taxon>Carnobacterium</taxon>
    </lineage>
</organism>
<evidence type="ECO:0000313" key="9">
    <source>
        <dbReference type="Proteomes" id="UP001249945"/>
    </source>
</evidence>
<evidence type="ECO:0000256" key="4">
    <source>
        <dbReference type="ARBA" id="ARBA00023088"/>
    </source>
</evidence>
<feature type="compositionally biased region" description="Low complexity" evidence="5">
    <location>
        <begin position="2413"/>
        <end position="2439"/>
    </location>
</feature>
<reference evidence="8" key="1">
    <citation type="submission" date="2022-04" db="EMBL/GenBank/DDBJ databases">
        <title>Draft genome sequences of lactic acid bacteria (LAB) strains involved in meat spoilage.</title>
        <authorList>
            <person name="Palevich N."/>
        </authorList>
    </citation>
    <scope>NUCLEOTIDE SEQUENCE</scope>
    <source>
        <strain evidence="8">9-14</strain>
    </source>
</reference>
<sequence length="2484" mass="251636">MNSQKNQSKKSKTNKKVFQKAVIVSAASVLLASPITPLFQNGHFIGFQEQTAQAALADVSILNNTQLVSNTGTNLSPNGAGNYDLDLTYSGDALASVGLGTPKVVVFALPTELQGKVVGGATVAIDAKLLPITPAQLPGLPVLIGTADAALTTLDNAANLAGQGTALDPVIAAFQAIKTAQNFGNYQETLPGVVSPDGKYISVNFTDGLGNYVKQLLKGLFDALHNAINAVAFTGLAGATLNPLLATLKNALNPIFTVVDGLLNLTGSALNNLISASLLAGTSYNVKFAVSPPGTAQSKITAGAINTSLISAGILGDIQSEGASVTLNFANPAWTAYTITPPTVNPVHVGDTSLTGTVALASPIPAGSTFSTVVTLPDGSTATAVVNPNGSFIVPFGSYTPKTNDSLSTVIEGLNGGVTKTSTPVTTTVLANTSPGWDTYVVAPPVIDSVHAGDTEITGKTTLTTPIPTGTTFTTIITLANGTEVTATINPDGTFTVPLGANAVAEGEILSSIVQGANAGETKNSTPVLTTVLATLPDPAWAGYVITPPVVAPVSVGDTEITGKVTLTTPIPNGSTFTAIVTLKDGTKVNATVNPDGTFTVPLGSNTLTAGDILSTTIQGVNGGVIKNSTPVESTVLAEGWEDYVVSSPVVNPVYVGDTTVTGTVALATPIPAGTTFEAIVTLPDGTKVTATVNPDGTFTALLGSYTPKEGDTLSTIVEATNNGETKDSAPVVTTIKPISESPAWLNYVVAAPVLNPIHVGDTTLTGNVTLNTPIPEGTTFSTVVTLPDNTKLNAIIAPDGSITVALNGYVPKLGDTLSTIVEAKNGTATKDSTPVSSVVQATLPDPAWAGYTVAAPIIDSIHAGDTEITGKVTLAAPIPPGSSFTTLVTLPNGNVVQAPVNPDGTFTVALGSNTVSEGDVLSTIVQGINGGVIKNSTVVESTVLAPVVDPAWAAYVISSPVVEPVSVGDTNITGKVTLTTPIPNGSTFTAIVTLKDGTKVNATVNSDGTFTAPLGSNTLTAGDILSTTIQGVNGGVIKNSASVESTVLAEGWKDYVVSTPVVNPIYVGDTTVTGTVALATPIPAGTTFEAIVTLPDGTKVTATVNPDGTFTVPLGSYTPKEGDTISTIIEATNNGETKDSTPVVTTIKPVSESPAWLNYVVASPMINPVHVGDTTITGTVLLNTPIPEGTTFSTIITLANGTKITAAINPDGTFTASLGSNTITEGDVLSSIVEAVNGTATKNSTPVLTTVLAALPDPAWAGYVIAAPVIEPISVGDTTITGKVTLTTPIPNGSTFTAIVTLKDGTKVNATVNPDGTFTVPLGSNTLTAGDILSTTIQGINGGVIKNSTPVESTVLAEGWKDYVVSTPVVNPVYVGDTTVTGTVALATPIPAGTTFEAIVTLPDGTKVTATVNPDGTFTAPLGSYTPKEGDTISTIIEATNNGEIKDSTPVVTTIKPVSESPAWLNYVVAAPVLNPIHVGDTTLTGNVTLNTPIPEGTTFSTIITLPDNTKLNAVVAPDGSITVALNGYTPKLGDSLSTIVQATNGVATKDSTPVVSVVQATLPDPAWAAYTVAPPVIDAIHAGDTAITGKVTLTTPIPAGSSFTTLVTLPNGNVVQAPVNPDGTFTVALGSNLVAEGDVVSTIVQGINGGVTKDSPVVETTVLAALPDPAWGAYVIASPVVEPVSVGDTAIKGKVTLASPIPNGSTFTVIVTLKDGTKVNAVVNPDGTFTVPLGSNTLTAGDILSTTIQGLNGGVIKNSDPVESTVLAAGWKDYVVSTPVVNPIYVGDTTVTGTVALATPIPAGTTFEAIVTLPDGTKVTATVNPDGTFTAPLGSYTPKEGDTISTIIEATNNGEIKDSTPVVTTIKPASESPAWLNYVVAAPVLNPVHVGDTTLTGNVTLNTPIPTGTTFKVVVTLPDGSKVNAIVGVDGNISVSLGSYTAVAGDTLSSVVEATNGTATKLSTPVTSIVQTALPDPAWAAYTVAPPVVNPVHEGDATITGKVTLTTPIPNGSSFTALVTLPNGTVIQAQVNPDGTFTAALGDNILKEGDSLSTIVQGINGGVTKDSTPVTSIVEPSTSETEWNNYVITAPTINQVHEEDLILTGSETFPTPVPAGATFVAVVTLADGSTIEVPVSATDGIISIPFGAKKVKKNDILSIVIRGTKAGVTKESLPTSTTVLASAWEDYVVSSPVIDPIHAGDKTITGSVTLNQPVPADTSFTAIVTLPDGTVITAPVDSNGHISVDLGDNDLTSGDVTIVVEATHGGETKESTPVTSTILPNEAWDAYVITKPVINAIHVGDKFVTGKVTLNTPIPAGTVFTAIITLPDGSTIEGSVAEDGTFKAALTPVTRAILSNYVLKVGDQVTALIEGVNGGDVKEGPSASTIVLAVDTNNPGTPVTPGKPGSGTGTTPGKPGNLGTSGTTNGGKYTTTKVNGKGSKGYKNGDSYPQTGEQNNSLFSYLGFLTLGSAALLFLRKKFAKK</sequence>
<keyword evidence="1" id="KW-0134">Cell wall</keyword>
<feature type="transmembrane region" description="Helical" evidence="6">
    <location>
        <begin position="2460"/>
        <end position="2477"/>
    </location>
</feature>
<evidence type="ECO:0000256" key="1">
    <source>
        <dbReference type="ARBA" id="ARBA00022512"/>
    </source>
</evidence>
<evidence type="ECO:0000259" key="7">
    <source>
        <dbReference type="PROSITE" id="PS50847"/>
    </source>
</evidence>
<feature type="domain" description="Gram-positive cocci surface proteins LPxTG" evidence="7">
    <location>
        <begin position="2450"/>
        <end position="2484"/>
    </location>
</feature>
<keyword evidence="6" id="KW-0472">Membrane</keyword>
<feature type="transmembrane region" description="Helical" evidence="6">
    <location>
        <begin position="21"/>
        <end position="39"/>
    </location>
</feature>
<keyword evidence="2" id="KW-0964">Secreted</keyword>
<dbReference type="InterPro" id="IPR019931">
    <property type="entry name" value="LPXTG_anchor"/>
</dbReference>
<proteinExistence type="predicted"/>
<accession>A0AAW8RAG9</accession>
<comment type="caution">
    <text evidence="8">The sequence shown here is derived from an EMBL/GenBank/DDBJ whole genome shotgun (WGS) entry which is preliminary data.</text>
</comment>
<evidence type="ECO:0000256" key="6">
    <source>
        <dbReference type="SAM" id="Phobius"/>
    </source>
</evidence>
<feature type="region of interest" description="Disordered" evidence="5">
    <location>
        <begin position="2393"/>
        <end position="2451"/>
    </location>
</feature>
<keyword evidence="6" id="KW-0812">Transmembrane</keyword>
<dbReference type="PROSITE" id="PS50847">
    <property type="entry name" value="GRAM_POS_ANCHORING"/>
    <property type="match status" value="1"/>
</dbReference>
<dbReference type="Pfam" id="PF00746">
    <property type="entry name" value="Gram_pos_anchor"/>
    <property type="match status" value="1"/>
</dbReference>
<keyword evidence="6" id="KW-1133">Transmembrane helix</keyword>
<gene>
    <name evidence="8" type="ORF">MX635_09655</name>
</gene>
<dbReference type="Pfam" id="PF20609">
    <property type="entry name" value="pAdhesive_17"/>
    <property type="match status" value="1"/>
</dbReference>
<evidence type="ECO:0000256" key="3">
    <source>
        <dbReference type="ARBA" id="ARBA00022729"/>
    </source>
</evidence>
<dbReference type="NCBIfam" id="TIGR01167">
    <property type="entry name" value="LPXTG_anchor"/>
    <property type="match status" value="1"/>
</dbReference>
<keyword evidence="4" id="KW-0572">Peptidoglycan-anchor</keyword>
<dbReference type="Proteomes" id="UP001249945">
    <property type="component" value="Unassembled WGS sequence"/>
</dbReference>
<protein>
    <submittedName>
        <fullName evidence="8">LPXTG cell wall anchor domain-containing protein</fullName>
    </submittedName>
</protein>
<dbReference type="EMBL" id="JALRMR010000011">
    <property type="protein sequence ID" value="MDT1974655.1"/>
    <property type="molecule type" value="Genomic_DNA"/>
</dbReference>
<evidence type="ECO:0000256" key="2">
    <source>
        <dbReference type="ARBA" id="ARBA00022525"/>
    </source>
</evidence>
<name>A0AAW8RAG9_CARDV</name>
<evidence type="ECO:0000256" key="5">
    <source>
        <dbReference type="SAM" id="MobiDB-lite"/>
    </source>
</evidence>
<dbReference type="InterPro" id="IPR046762">
    <property type="entry name" value="pAdhesive_17"/>
</dbReference>
<dbReference type="RefSeq" id="WP_311780618.1">
    <property type="nucleotide sequence ID" value="NZ_JALRMR010000011.1"/>
</dbReference>
<evidence type="ECO:0000313" key="8">
    <source>
        <dbReference type="EMBL" id="MDT1974655.1"/>
    </source>
</evidence>